<dbReference type="InterPro" id="IPR011992">
    <property type="entry name" value="EF-hand-dom_pair"/>
</dbReference>
<keyword evidence="4" id="KW-0109">Calcium transport</keyword>
<dbReference type="InterPro" id="IPR005821">
    <property type="entry name" value="Ion_trans_dom"/>
</dbReference>
<dbReference type="PROSITE" id="PS00018">
    <property type="entry name" value="EF_HAND_1"/>
    <property type="match status" value="1"/>
</dbReference>
<evidence type="ECO:0000256" key="6">
    <source>
        <dbReference type="ARBA" id="ARBA00022692"/>
    </source>
</evidence>
<dbReference type="SUPFAM" id="SSF81324">
    <property type="entry name" value="Voltage-gated potassium channels"/>
    <property type="match status" value="1"/>
</dbReference>
<keyword evidence="11 14" id="KW-0472">Membrane</keyword>
<feature type="transmembrane region" description="Helical" evidence="14">
    <location>
        <begin position="20"/>
        <end position="41"/>
    </location>
</feature>
<accession>A0A7S2K6X9</accession>
<dbReference type="Gene3D" id="1.10.238.10">
    <property type="entry name" value="EF-hand"/>
    <property type="match status" value="1"/>
</dbReference>
<evidence type="ECO:0000256" key="14">
    <source>
        <dbReference type="SAM" id="Phobius"/>
    </source>
</evidence>
<dbReference type="GO" id="GO:0098703">
    <property type="term" value="P:calcium ion import across plasma membrane"/>
    <property type="evidence" value="ECO:0007669"/>
    <property type="project" value="TreeGrafter"/>
</dbReference>
<keyword evidence="7" id="KW-0106">Calcium</keyword>
<evidence type="ECO:0000256" key="1">
    <source>
        <dbReference type="ARBA" id="ARBA00004141"/>
    </source>
</evidence>
<dbReference type="PROSITE" id="PS50222">
    <property type="entry name" value="EF_HAND_2"/>
    <property type="match status" value="1"/>
</dbReference>
<proteinExistence type="predicted"/>
<dbReference type="Pfam" id="PF00520">
    <property type="entry name" value="Ion_trans"/>
    <property type="match status" value="1"/>
</dbReference>
<feature type="transmembrane region" description="Helical" evidence="14">
    <location>
        <begin position="259"/>
        <end position="279"/>
    </location>
</feature>
<keyword evidence="9 14" id="KW-1133">Transmembrane helix</keyword>
<keyword evidence="5" id="KW-0107">Calcium channel</keyword>
<evidence type="ECO:0000256" key="5">
    <source>
        <dbReference type="ARBA" id="ARBA00022673"/>
    </source>
</evidence>
<name>A0A7S2K6X9_9DINO</name>
<dbReference type="InterPro" id="IPR050599">
    <property type="entry name" value="VDCC_alpha-1_subunit"/>
</dbReference>
<dbReference type="GO" id="GO:0005509">
    <property type="term" value="F:calcium ion binding"/>
    <property type="evidence" value="ECO:0007669"/>
    <property type="project" value="InterPro"/>
</dbReference>
<dbReference type="CDD" id="cd00051">
    <property type="entry name" value="EFh"/>
    <property type="match status" value="1"/>
</dbReference>
<dbReference type="SMART" id="SM00054">
    <property type="entry name" value="EFh"/>
    <property type="match status" value="2"/>
</dbReference>
<evidence type="ECO:0000256" key="3">
    <source>
        <dbReference type="ARBA" id="ARBA00022553"/>
    </source>
</evidence>
<sequence>MSLKVALQHEETPQSRYARLEVCAEIFVAVLIVLSTLVLTAQAEVLGNELGAKFGYAERGESNDDFGFALEVAEYACNAIFVLDLCIRIIRHGRSFFWDQRSGTWDAMNTFDLLVVSIDCFDLYVLQALAGISSGSVSSIRLVRLFRAARMLRVFRVSTAFAQLRVLIKTLTSSVMAFAWSMVILFLFLYAFALCINQFLCNELQNPKLSRDMHLWIYRHYGSASRAIWTMFEVTFSGGWPAKVRPLVEEVSGWYAVPFSAYISLVVFAVTRVITALFLKETMARAAEDVSMTIHEQAHKREQVIGQLKEFFALTDTSKDGFVTQEELENIMTVPEVRAYCSYLELPISEIGELFSILDDGDGFVSCDEFCSGVLKVKGAARSLDLLSVKHDCQIMMDVLRKGVFNRAPLASHIQCRPLRASEPGASGMESK</sequence>
<evidence type="ECO:0000259" key="15">
    <source>
        <dbReference type="PROSITE" id="PS50222"/>
    </source>
</evidence>
<evidence type="ECO:0000256" key="10">
    <source>
        <dbReference type="ARBA" id="ARBA00023065"/>
    </source>
</evidence>
<evidence type="ECO:0000256" key="12">
    <source>
        <dbReference type="ARBA" id="ARBA00023180"/>
    </source>
</evidence>
<protein>
    <recommendedName>
        <fullName evidence="15">EF-hand domain-containing protein</fullName>
    </recommendedName>
</protein>
<evidence type="ECO:0000256" key="2">
    <source>
        <dbReference type="ARBA" id="ARBA00022448"/>
    </source>
</evidence>
<keyword evidence="2" id="KW-0813">Transport</keyword>
<keyword evidence="6 14" id="KW-0812">Transmembrane</keyword>
<keyword evidence="13" id="KW-0407">Ion channel</keyword>
<dbReference type="GO" id="GO:0005891">
    <property type="term" value="C:voltage-gated calcium channel complex"/>
    <property type="evidence" value="ECO:0007669"/>
    <property type="project" value="TreeGrafter"/>
</dbReference>
<reference evidence="16" key="1">
    <citation type="submission" date="2021-01" db="EMBL/GenBank/DDBJ databases">
        <authorList>
            <person name="Corre E."/>
            <person name="Pelletier E."/>
            <person name="Niang G."/>
            <person name="Scheremetjew M."/>
            <person name="Finn R."/>
            <person name="Kale V."/>
            <person name="Holt S."/>
            <person name="Cochrane G."/>
            <person name="Meng A."/>
            <person name="Brown T."/>
            <person name="Cohen L."/>
        </authorList>
    </citation>
    <scope>NUCLEOTIDE SEQUENCE</scope>
    <source>
        <strain evidence="16">RCC3387</strain>
    </source>
</reference>
<evidence type="ECO:0000256" key="9">
    <source>
        <dbReference type="ARBA" id="ARBA00022989"/>
    </source>
</evidence>
<dbReference type="GO" id="GO:0008331">
    <property type="term" value="F:high voltage-gated calcium channel activity"/>
    <property type="evidence" value="ECO:0007669"/>
    <property type="project" value="TreeGrafter"/>
</dbReference>
<keyword evidence="10" id="KW-0406">Ion transport</keyword>
<dbReference type="InterPro" id="IPR018247">
    <property type="entry name" value="EF_Hand_1_Ca_BS"/>
</dbReference>
<dbReference type="InterPro" id="IPR002048">
    <property type="entry name" value="EF_hand_dom"/>
</dbReference>
<organism evidence="16">
    <name type="scientific">Zooxanthella nutricula</name>
    <dbReference type="NCBI Taxonomy" id="1333877"/>
    <lineage>
        <taxon>Eukaryota</taxon>
        <taxon>Sar</taxon>
        <taxon>Alveolata</taxon>
        <taxon>Dinophyceae</taxon>
        <taxon>Peridiniales</taxon>
        <taxon>Peridiniales incertae sedis</taxon>
        <taxon>Zooxanthella</taxon>
    </lineage>
</organism>
<feature type="transmembrane region" description="Helical" evidence="14">
    <location>
        <begin position="175"/>
        <end position="200"/>
    </location>
</feature>
<evidence type="ECO:0000256" key="11">
    <source>
        <dbReference type="ARBA" id="ARBA00023136"/>
    </source>
</evidence>
<keyword evidence="3" id="KW-0597">Phosphoprotein</keyword>
<dbReference type="SUPFAM" id="SSF47473">
    <property type="entry name" value="EF-hand"/>
    <property type="match status" value="1"/>
</dbReference>
<dbReference type="PANTHER" id="PTHR45628">
    <property type="entry name" value="VOLTAGE-DEPENDENT CALCIUM CHANNEL TYPE A SUBUNIT ALPHA-1"/>
    <property type="match status" value="1"/>
</dbReference>
<evidence type="ECO:0000256" key="7">
    <source>
        <dbReference type="ARBA" id="ARBA00022837"/>
    </source>
</evidence>
<evidence type="ECO:0000256" key="4">
    <source>
        <dbReference type="ARBA" id="ARBA00022568"/>
    </source>
</evidence>
<feature type="transmembrane region" description="Helical" evidence="14">
    <location>
        <begin position="123"/>
        <end position="143"/>
    </location>
</feature>
<comment type="subcellular location">
    <subcellularLocation>
        <location evidence="1">Membrane</location>
        <topology evidence="1">Multi-pass membrane protein</topology>
    </subcellularLocation>
</comment>
<gene>
    <name evidence="16" type="ORF">BRAN1462_LOCUS27087</name>
</gene>
<evidence type="ECO:0000256" key="8">
    <source>
        <dbReference type="ARBA" id="ARBA00022882"/>
    </source>
</evidence>
<dbReference type="Gene3D" id="1.20.120.350">
    <property type="entry name" value="Voltage-gated potassium channels. Chain C"/>
    <property type="match status" value="1"/>
</dbReference>
<evidence type="ECO:0000313" key="16">
    <source>
        <dbReference type="EMBL" id="CAD9568100.1"/>
    </source>
</evidence>
<keyword evidence="12" id="KW-0325">Glycoprotein</keyword>
<dbReference type="AlphaFoldDB" id="A0A7S2K6X9"/>
<evidence type="ECO:0000256" key="13">
    <source>
        <dbReference type="ARBA" id="ARBA00023303"/>
    </source>
</evidence>
<feature type="domain" description="EF-hand" evidence="15">
    <location>
        <begin position="303"/>
        <end position="338"/>
    </location>
</feature>
<keyword evidence="8" id="KW-0851">Voltage-gated channel</keyword>
<dbReference type="EMBL" id="HBGW01042761">
    <property type="protein sequence ID" value="CAD9568100.1"/>
    <property type="molecule type" value="Transcribed_RNA"/>
</dbReference>
<dbReference type="Gene3D" id="1.10.287.70">
    <property type="match status" value="1"/>
</dbReference>
<dbReference type="PANTHER" id="PTHR45628:SF7">
    <property type="entry name" value="VOLTAGE-DEPENDENT CALCIUM CHANNEL TYPE A SUBUNIT ALPHA-1"/>
    <property type="match status" value="1"/>
</dbReference>
<dbReference type="InterPro" id="IPR027359">
    <property type="entry name" value="Volt_channel_dom_sf"/>
</dbReference>